<name>A0A4Y9SC11_9BURK</name>
<dbReference type="RefSeq" id="WP_135207805.1">
    <property type="nucleotide sequence ID" value="NZ_SPVF01000173.1"/>
</dbReference>
<evidence type="ECO:0000256" key="1">
    <source>
        <dbReference type="SAM" id="Phobius"/>
    </source>
</evidence>
<evidence type="ECO:0008006" key="4">
    <source>
        <dbReference type="Google" id="ProtNLM"/>
    </source>
</evidence>
<organism evidence="2 3">
    <name type="scientific">Zemynaea arenosa</name>
    <dbReference type="NCBI Taxonomy" id="2561931"/>
    <lineage>
        <taxon>Bacteria</taxon>
        <taxon>Pseudomonadati</taxon>
        <taxon>Pseudomonadota</taxon>
        <taxon>Betaproteobacteria</taxon>
        <taxon>Burkholderiales</taxon>
        <taxon>Oxalobacteraceae</taxon>
        <taxon>Telluria group</taxon>
        <taxon>Zemynaea</taxon>
    </lineage>
</organism>
<sequence length="162" mass="16624">MSSLRPSLPARRQHGVALVEALVAILLLGIGLVGAVAMQARSYQALADAGSRAEATIAIERLVGTMSTDQANLASYAMAAGAAEAPERLAAWYTDTQAAIPGAAVEVAVDSVASTTRTVVTVTIAWRRQGVRSPASVSCPTSGALPAACDRQAETIYLSQSV</sequence>
<evidence type="ECO:0000313" key="2">
    <source>
        <dbReference type="EMBL" id="TFW17869.1"/>
    </source>
</evidence>
<gene>
    <name evidence="2" type="ORF">E4L96_13795</name>
</gene>
<dbReference type="AlphaFoldDB" id="A0A4Y9SC11"/>
<keyword evidence="1" id="KW-0472">Membrane</keyword>
<evidence type="ECO:0000313" key="3">
    <source>
        <dbReference type="Proteomes" id="UP000298438"/>
    </source>
</evidence>
<dbReference type="Proteomes" id="UP000298438">
    <property type="component" value="Unassembled WGS sequence"/>
</dbReference>
<proteinExistence type="predicted"/>
<dbReference type="EMBL" id="SPVF01000173">
    <property type="protein sequence ID" value="TFW17869.1"/>
    <property type="molecule type" value="Genomic_DNA"/>
</dbReference>
<keyword evidence="1" id="KW-1133">Transmembrane helix</keyword>
<accession>A0A4Y9SC11</accession>
<keyword evidence="1" id="KW-0812">Transmembrane</keyword>
<reference evidence="2 3" key="1">
    <citation type="submission" date="2019-03" db="EMBL/GenBank/DDBJ databases">
        <title>Draft Genome Sequence of Massilia arenosa sp. nov., a Novel Massilia Species Isolated from a Sandy-loam Maize Soil.</title>
        <authorList>
            <person name="Raths R."/>
            <person name="Peta V."/>
            <person name="Bucking H."/>
        </authorList>
    </citation>
    <scope>NUCLEOTIDE SEQUENCE [LARGE SCALE GENOMIC DNA]</scope>
    <source>
        <strain evidence="2 3">MC02</strain>
    </source>
</reference>
<keyword evidence="3" id="KW-1185">Reference proteome</keyword>
<dbReference type="InterPro" id="IPR012902">
    <property type="entry name" value="N_methyl_site"/>
</dbReference>
<dbReference type="OrthoDB" id="8778009at2"/>
<protein>
    <recommendedName>
        <fullName evidence="4">Type IV pilus modification protein PilV</fullName>
    </recommendedName>
</protein>
<dbReference type="Pfam" id="PF07963">
    <property type="entry name" value="N_methyl"/>
    <property type="match status" value="1"/>
</dbReference>
<feature type="transmembrane region" description="Helical" evidence="1">
    <location>
        <begin position="15"/>
        <end position="37"/>
    </location>
</feature>
<comment type="caution">
    <text evidence="2">The sequence shown here is derived from an EMBL/GenBank/DDBJ whole genome shotgun (WGS) entry which is preliminary data.</text>
</comment>